<evidence type="ECO:0000313" key="2">
    <source>
        <dbReference type="CGD" id="CAL0000200118"/>
    </source>
</evidence>
<dbReference type="STRING" id="237561.A0A1D8PEU0"/>
<feature type="compositionally biased region" description="Basic and acidic residues" evidence="1">
    <location>
        <begin position="115"/>
        <end position="124"/>
    </location>
</feature>
<dbReference type="EMBL" id="CP017623">
    <property type="protein sequence ID" value="AOW26637.1"/>
    <property type="molecule type" value="Genomic_DNA"/>
</dbReference>
<evidence type="ECO:0000256" key="1">
    <source>
        <dbReference type="SAM" id="MobiDB-lite"/>
    </source>
</evidence>
<feature type="region of interest" description="Disordered" evidence="1">
    <location>
        <begin position="103"/>
        <end position="170"/>
    </location>
</feature>
<dbReference type="GeneID" id="3634812"/>
<evidence type="ECO:0000313" key="4">
    <source>
        <dbReference type="Proteomes" id="UP000000559"/>
    </source>
</evidence>
<reference evidence="3 4" key="1">
    <citation type="journal article" date="2004" name="Proc. Natl. Acad. Sci. U.S.A.">
        <title>The diploid genome sequence of Candida albicans.</title>
        <authorList>
            <person name="Jones T."/>
            <person name="Federspiel N.A."/>
            <person name="Chibana H."/>
            <person name="Dungan J."/>
            <person name="Kalman S."/>
            <person name="Magee B.B."/>
            <person name="Newport G."/>
            <person name="Thorstenson Y.R."/>
            <person name="Agabian N."/>
            <person name="Magee P.T."/>
            <person name="Davis R.W."/>
            <person name="Scherer S."/>
        </authorList>
    </citation>
    <scope>NUCLEOTIDE SEQUENCE [LARGE SCALE GENOMIC DNA]</scope>
    <source>
        <strain evidence="4">SC5314 / ATCC MYA-2876</strain>
    </source>
</reference>
<proteinExistence type="predicted"/>
<dbReference type="Proteomes" id="UP000000559">
    <property type="component" value="Chromosome 1"/>
</dbReference>
<name>A0A1D8PEU0_CANAL</name>
<dbReference type="InParanoid" id="A0A1D8PEU0"/>
<sequence length="170" mass="19327">MFKSSFNASSFIPTWFKKSSTSTQSNAVDPSTIPRNFTISNTDNKLINVSMNNVQHDDDEFIDIETKPLSYAEVASLGKNKKQTNMAKPSKGVINKNQFNVLNDKDINTNDDSDKDVIHGKDVDNYQYDPIKSGDEYDKSKSYKLKQQKSVHKKKQLHREFKAQKLKASA</sequence>
<evidence type="ECO:0000313" key="3">
    <source>
        <dbReference type="EMBL" id="AOW26637.1"/>
    </source>
</evidence>
<feature type="compositionally biased region" description="Basic residues" evidence="1">
    <location>
        <begin position="142"/>
        <end position="157"/>
    </location>
</feature>
<dbReference type="CGD" id="CAL0000200118">
    <property type="gene designation" value="orf19.12337"/>
</dbReference>
<accession>A0A1D8PEU0</accession>
<feature type="compositionally biased region" description="Basic and acidic residues" evidence="1">
    <location>
        <begin position="132"/>
        <end position="141"/>
    </location>
</feature>
<reference evidence="3 4" key="3">
    <citation type="journal article" date="2013" name="Genome Biol.">
        <title>Assembly of a phased diploid Candida albicans genome facilitates allele-specific measurements and provides a simple model for repeat and indel structure.</title>
        <authorList>
            <person name="Muzzey D."/>
            <person name="Schwartz K."/>
            <person name="Weissman J.S."/>
            <person name="Sherlock G."/>
        </authorList>
    </citation>
    <scope>NUCLEOTIDE SEQUENCE [LARGE SCALE GENOMIC DNA]</scope>
    <source>
        <strain evidence="4">SC5314 / ATCC MYA-2876</strain>
    </source>
</reference>
<dbReference type="KEGG" id="cal:CAALFM_C110060CA"/>
<organism evidence="3 4">
    <name type="scientific">Candida albicans (strain SC5314 / ATCC MYA-2876)</name>
    <name type="common">Yeast</name>
    <dbReference type="NCBI Taxonomy" id="237561"/>
    <lineage>
        <taxon>Eukaryota</taxon>
        <taxon>Fungi</taxon>
        <taxon>Dikarya</taxon>
        <taxon>Ascomycota</taxon>
        <taxon>Saccharomycotina</taxon>
        <taxon>Pichiomycetes</taxon>
        <taxon>Debaryomycetaceae</taxon>
        <taxon>Candida/Lodderomyces clade</taxon>
        <taxon>Candida</taxon>
    </lineage>
</organism>
<dbReference type="AlphaFoldDB" id="A0A1D8PEU0"/>
<protein>
    <submittedName>
        <fullName evidence="3">Uncharacterized protein</fullName>
    </submittedName>
</protein>
<dbReference type="RefSeq" id="XP_723557.1">
    <property type="nucleotide sequence ID" value="XM_718464.1"/>
</dbReference>
<dbReference type="VEuPathDB" id="FungiDB:C1_10060C_A"/>
<dbReference type="OrthoDB" id="4083131at2759"/>
<gene>
    <name evidence="3" type="ordered locus">CAALFM_C110060CA</name>
    <name evidence="2" type="ordered locus">orf19.12337</name>
</gene>
<reference evidence="3 4" key="2">
    <citation type="journal article" date="2007" name="Genome Biol.">
        <title>Assembly of the Candida albicans genome into sixteen supercontigs aligned on the eight chromosomes.</title>
        <authorList>
            <person name="van het Hoog M."/>
            <person name="Rast T.J."/>
            <person name="Martchenko M."/>
            <person name="Grindle S."/>
            <person name="Dignard D."/>
            <person name="Hogues H."/>
            <person name="Cuomo C."/>
            <person name="Berriman M."/>
            <person name="Scherer S."/>
            <person name="Magee B.B."/>
            <person name="Whiteway M."/>
            <person name="Chibana H."/>
            <person name="Nantel A."/>
            <person name="Magee P.T."/>
        </authorList>
    </citation>
    <scope>GENOME REANNOTATION</scope>
    <source>
        <strain evidence="4">SC5314 / ATCC MYA-2876</strain>
    </source>
</reference>
<keyword evidence="4" id="KW-1185">Reference proteome</keyword>